<dbReference type="VEuPathDB" id="TriTrypDB:TcIL3000_10_1760"/>
<protein>
    <recommendedName>
        <fullName evidence="2">Vacuolar protein sorting-associated protein 51 homolog</fullName>
    </recommendedName>
</protein>
<dbReference type="GO" id="GO:0000938">
    <property type="term" value="C:GARP complex"/>
    <property type="evidence" value="ECO:0007669"/>
    <property type="project" value="UniProtKB-UniRule"/>
</dbReference>
<dbReference type="Pfam" id="PF08700">
    <property type="entry name" value="VPS51_Exo84_N"/>
    <property type="match status" value="1"/>
</dbReference>
<dbReference type="GO" id="GO:0042147">
    <property type="term" value="P:retrograde transport, endosome to Golgi"/>
    <property type="evidence" value="ECO:0007669"/>
    <property type="project" value="UniProtKB-UniRule"/>
</dbReference>
<comment type="similarity">
    <text evidence="1 2">Belongs to the VPS51 family.</text>
</comment>
<comment type="function">
    <text evidence="2">Acts as component of the GARP complex that is involved in retrograde transport from early and late endosomes to the trans-Golgi network (TGN).</text>
</comment>
<keyword evidence="2" id="KW-0813">Transport</keyword>
<dbReference type="GO" id="GO:0032456">
    <property type="term" value="P:endocytic recycling"/>
    <property type="evidence" value="ECO:0007669"/>
    <property type="project" value="TreeGrafter"/>
</dbReference>
<comment type="subcellular location">
    <subcellularLocation>
        <location evidence="2">Golgi apparatus</location>
        <location evidence="2">trans-Golgi network</location>
    </subcellularLocation>
</comment>
<name>G0UVK1_TRYCI</name>
<dbReference type="GO" id="GO:0015031">
    <property type="term" value="P:protein transport"/>
    <property type="evidence" value="ECO:0007669"/>
    <property type="project" value="UniProtKB-UniRule"/>
</dbReference>
<proteinExistence type="inferred from homology"/>
<dbReference type="GO" id="GO:0007041">
    <property type="term" value="P:lysosomal transport"/>
    <property type="evidence" value="ECO:0007669"/>
    <property type="project" value="TreeGrafter"/>
</dbReference>
<dbReference type="PANTHER" id="PTHR15954:SF4">
    <property type="entry name" value="VACUOLAR PROTEIN SORTING-ASSOCIATED PROTEIN 51 HOMOLOG"/>
    <property type="match status" value="1"/>
</dbReference>
<dbReference type="PANTHER" id="PTHR15954">
    <property type="entry name" value="VACUOLAR PROTEIN SORTING-ASSOCIATED PROTEIN 51 HOMOLOG"/>
    <property type="match status" value="1"/>
</dbReference>
<keyword evidence="2" id="KW-0653">Protein transport</keyword>
<dbReference type="GO" id="GO:0048193">
    <property type="term" value="P:Golgi vesicle transport"/>
    <property type="evidence" value="ECO:0007669"/>
    <property type="project" value="TreeGrafter"/>
</dbReference>
<dbReference type="InterPro" id="IPR014812">
    <property type="entry name" value="Vps51"/>
</dbReference>
<dbReference type="GO" id="GO:0007030">
    <property type="term" value="P:Golgi organization"/>
    <property type="evidence" value="ECO:0007669"/>
    <property type="project" value="UniProtKB-UniRule"/>
</dbReference>
<accession>G0UVK1</accession>
<dbReference type="AlphaFoldDB" id="G0UVK1"/>
<evidence type="ECO:0000256" key="1">
    <source>
        <dbReference type="ARBA" id="ARBA00006080"/>
    </source>
</evidence>
<gene>
    <name evidence="4" type="ORF">TCIL3000_10_1760</name>
</gene>
<dbReference type="GO" id="GO:1990745">
    <property type="term" value="C:EARP complex"/>
    <property type="evidence" value="ECO:0007669"/>
    <property type="project" value="TreeGrafter"/>
</dbReference>
<reference evidence="4" key="1">
    <citation type="journal article" date="2012" name="Proc. Natl. Acad. Sci. U.S.A.">
        <title>Antigenic diversity is generated by distinct evolutionary mechanisms in African trypanosome species.</title>
        <authorList>
            <person name="Jackson A.P."/>
            <person name="Berry A."/>
            <person name="Aslett M."/>
            <person name="Allison H.C."/>
            <person name="Burton P."/>
            <person name="Vavrova-Anderson J."/>
            <person name="Brown R."/>
            <person name="Browne H."/>
            <person name="Corton N."/>
            <person name="Hauser H."/>
            <person name="Gamble J."/>
            <person name="Gilderthorp R."/>
            <person name="Marcello L."/>
            <person name="McQuillan J."/>
            <person name="Otto T.D."/>
            <person name="Quail M.A."/>
            <person name="Sanders M.J."/>
            <person name="van Tonder A."/>
            <person name="Ginger M.L."/>
            <person name="Field M.C."/>
            <person name="Barry J.D."/>
            <person name="Hertz-Fowler C."/>
            <person name="Berriman M."/>
        </authorList>
    </citation>
    <scope>NUCLEOTIDE SEQUENCE</scope>
    <source>
        <strain evidence="4">IL3000</strain>
    </source>
</reference>
<comment type="subunit">
    <text evidence="2">Component of the Golgi-associated retrograde protein (GARP) complex.</text>
</comment>
<evidence type="ECO:0000256" key="2">
    <source>
        <dbReference type="RuleBase" id="RU368010"/>
    </source>
</evidence>
<dbReference type="GO" id="GO:0006869">
    <property type="term" value="P:lipid transport"/>
    <property type="evidence" value="ECO:0007669"/>
    <property type="project" value="UniProtKB-UniRule"/>
</dbReference>
<keyword evidence="2" id="KW-0445">Lipid transport</keyword>
<organism evidence="4">
    <name type="scientific">Trypanosoma congolense (strain IL3000)</name>
    <dbReference type="NCBI Taxonomy" id="1068625"/>
    <lineage>
        <taxon>Eukaryota</taxon>
        <taxon>Discoba</taxon>
        <taxon>Euglenozoa</taxon>
        <taxon>Kinetoplastea</taxon>
        <taxon>Metakinetoplastina</taxon>
        <taxon>Trypanosomatida</taxon>
        <taxon>Trypanosomatidae</taxon>
        <taxon>Trypanosoma</taxon>
        <taxon>Nannomonas</taxon>
    </lineage>
</organism>
<keyword evidence="2" id="KW-0333">Golgi apparatus</keyword>
<sequence>MRTANPERRRQIRQQLRAFYGDSSATQSASRDNGEGSTNVDGCVVSHTSTRTSAVPPELDLDSESFSVQRYTTELFRVKSLMGIVQADTWLLRTVNRLETELQELVYRNYAKLISASDTIREMRANVTEMDTKLQVLSGNVESIDCVSKDMNEKLQQHKVRIEKVIRADRMARKVKFLVDLPDTMRFHLERHEYSECARCWVMGDSFLVKHKDVPKMASVYNECKEIATRLYASLKSRITAVAMEDPEAADIIQRTLEEMRAMRGSTLFEDDTQSTGGRVEVERGNNVALPLEEELLDALRGNVRETFDAGTRTLKAEIEATLPVSHLGGMDRTGLVSLMKNFRLHEVLAQLKGLCAFMKSSGDCLSSVFKGVGEVDQLKCFGEQVQAVLVQVATELTERLGVMLIAVIEAIANDGALLLSAPSEAKEELTVVFSSLSKHLAHCSTTLKGIWANYVHNIAGQEDSGYAIMVDQSVLCVVRQLTEMLEAKVVETDSVRSAFRCDEGVENSERLHGRIFGACLSRFTFGNAASIANIEIISVFIDSNMSNREELLDVQQRHVSIAQRLVVRGIVLLGQYFLNRVASAFSPANAVDPSVSDPADHGGVAKSLREFVLQLDGLYKLLKQDMLPPPTCTDSGAASAASEKPCGNDSVGGAVRAGGSSASPLAYGATGGGRSGGPSRNAQLAVSFTRRKEDAIQASVKLIFSKQSQNNAVLQAMPREFTPACVVASVALHVLKGVVELVRQEKFTRCAFQCVQVSCTFLLFVFNPTTASPSGDSQNMEATVLLGEWVRSCGDEKLLKEFPLLLNECCTCAYERCIERAPLTAVIAERLVRSVFDEMDSSSASIEA</sequence>
<dbReference type="GO" id="GO:0005829">
    <property type="term" value="C:cytosol"/>
    <property type="evidence" value="ECO:0007669"/>
    <property type="project" value="GOC"/>
</dbReference>
<feature type="compositionally biased region" description="Polar residues" evidence="3">
    <location>
        <begin position="23"/>
        <end position="53"/>
    </location>
</feature>
<evidence type="ECO:0000313" key="4">
    <source>
        <dbReference type="EMBL" id="CCC93417.1"/>
    </source>
</evidence>
<dbReference type="EMBL" id="HE575323">
    <property type="protein sequence ID" value="CCC93417.1"/>
    <property type="molecule type" value="Genomic_DNA"/>
</dbReference>
<feature type="region of interest" description="Disordered" evidence="3">
    <location>
        <begin position="20"/>
        <end position="58"/>
    </location>
</feature>
<evidence type="ECO:0000256" key="3">
    <source>
        <dbReference type="SAM" id="MobiDB-lite"/>
    </source>
</evidence>
<dbReference type="GO" id="GO:0016020">
    <property type="term" value="C:membrane"/>
    <property type="evidence" value="ECO:0007669"/>
    <property type="project" value="TreeGrafter"/>
</dbReference>